<dbReference type="STRING" id="1123510.GCA_000620025_01597"/>
<evidence type="ECO:0000256" key="2">
    <source>
        <dbReference type="ARBA" id="ARBA00022448"/>
    </source>
</evidence>
<keyword evidence="3 8" id="KW-0812">Transmembrane</keyword>
<dbReference type="Pfam" id="PF00005">
    <property type="entry name" value="ABC_tran"/>
    <property type="match status" value="1"/>
</dbReference>
<keyword evidence="7 8" id="KW-0472">Membrane</keyword>
<dbReference type="Gene3D" id="1.20.1560.10">
    <property type="entry name" value="ABC transporter type 1, transmembrane domain"/>
    <property type="match status" value="1"/>
</dbReference>
<evidence type="ECO:0000256" key="5">
    <source>
        <dbReference type="ARBA" id="ARBA00022840"/>
    </source>
</evidence>
<dbReference type="GO" id="GO:0005886">
    <property type="term" value="C:plasma membrane"/>
    <property type="evidence" value="ECO:0007669"/>
    <property type="project" value="UniProtKB-SubCell"/>
</dbReference>
<dbReference type="InterPro" id="IPR017871">
    <property type="entry name" value="ABC_transporter-like_CS"/>
</dbReference>
<organism evidence="11 12">
    <name type="scientific">Zymobacter palmae</name>
    <dbReference type="NCBI Taxonomy" id="33074"/>
    <lineage>
        <taxon>Bacteria</taxon>
        <taxon>Pseudomonadati</taxon>
        <taxon>Pseudomonadota</taxon>
        <taxon>Gammaproteobacteria</taxon>
        <taxon>Oceanospirillales</taxon>
        <taxon>Halomonadaceae</taxon>
        <taxon>Zymobacter group</taxon>
        <taxon>Zymobacter</taxon>
    </lineage>
</organism>
<accession>A0A348HDA7</accession>
<feature type="domain" description="ABC transporter" evidence="9">
    <location>
        <begin position="334"/>
        <end position="568"/>
    </location>
</feature>
<dbReference type="GO" id="GO:0015421">
    <property type="term" value="F:ABC-type oligopeptide transporter activity"/>
    <property type="evidence" value="ECO:0007669"/>
    <property type="project" value="TreeGrafter"/>
</dbReference>
<feature type="domain" description="ABC transmembrane type-1" evidence="10">
    <location>
        <begin position="53"/>
        <end position="303"/>
    </location>
</feature>
<dbReference type="InterPro" id="IPR003593">
    <property type="entry name" value="AAA+_ATPase"/>
</dbReference>
<dbReference type="PANTHER" id="PTHR43394:SF1">
    <property type="entry name" value="ATP-BINDING CASSETTE SUB-FAMILY B MEMBER 10, MITOCHONDRIAL"/>
    <property type="match status" value="1"/>
</dbReference>
<dbReference type="GO" id="GO:0016887">
    <property type="term" value="F:ATP hydrolysis activity"/>
    <property type="evidence" value="ECO:0007669"/>
    <property type="project" value="InterPro"/>
</dbReference>
<feature type="transmembrane region" description="Helical" evidence="8">
    <location>
        <begin position="135"/>
        <end position="156"/>
    </location>
</feature>
<dbReference type="InterPro" id="IPR011527">
    <property type="entry name" value="ABC1_TM_dom"/>
</dbReference>
<dbReference type="GO" id="GO:0005524">
    <property type="term" value="F:ATP binding"/>
    <property type="evidence" value="ECO:0007669"/>
    <property type="project" value="UniProtKB-KW"/>
</dbReference>
<dbReference type="PROSITE" id="PS50893">
    <property type="entry name" value="ABC_TRANSPORTER_2"/>
    <property type="match status" value="1"/>
</dbReference>
<gene>
    <name evidence="11" type="ORF">ZBT109_0833</name>
</gene>
<evidence type="ECO:0000259" key="10">
    <source>
        <dbReference type="PROSITE" id="PS50929"/>
    </source>
</evidence>
<dbReference type="KEGG" id="zpl:ZBT109_0833"/>
<dbReference type="EMBL" id="AP018933">
    <property type="protein sequence ID" value="BBG29609.1"/>
    <property type="molecule type" value="Genomic_DNA"/>
</dbReference>
<evidence type="ECO:0000256" key="6">
    <source>
        <dbReference type="ARBA" id="ARBA00022989"/>
    </source>
</evidence>
<evidence type="ECO:0000313" key="11">
    <source>
        <dbReference type="EMBL" id="BBG29609.1"/>
    </source>
</evidence>
<proteinExistence type="predicted"/>
<dbReference type="SUPFAM" id="SSF90123">
    <property type="entry name" value="ABC transporter transmembrane region"/>
    <property type="match status" value="1"/>
</dbReference>
<evidence type="ECO:0000256" key="8">
    <source>
        <dbReference type="SAM" id="Phobius"/>
    </source>
</evidence>
<dbReference type="InterPro" id="IPR036640">
    <property type="entry name" value="ABC1_TM_sf"/>
</dbReference>
<evidence type="ECO:0000256" key="1">
    <source>
        <dbReference type="ARBA" id="ARBA00004651"/>
    </source>
</evidence>
<dbReference type="PROSITE" id="PS50929">
    <property type="entry name" value="ABC_TM1F"/>
    <property type="match status" value="1"/>
</dbReference>
<name>A0A348HDA7_9GAMM</name>
<dbReference type="RefSeq" id="WP_038279648.1">
    <property type="nucleotide sequence ID" value="NZ_AP018933.1"/>
</dbReference>
<dbReference type="InterPro" id="IPR003439">
    <property type="entry name" value="ABC_transporter-like_ATP-bd"/>
</dbReference>
<dbReference type="SMART" id="SM00382">
    <property type="entry name" value="AAA"/>
    <property type="match status" value="1"/>
</dbReference>
<dbReference type="PROSITE" id="PS00211">
    <property type="entry name" value="ABC_TRANSPORTER_1"/>
    <property type="match status" value="1"/>
</dbReference>
<dbReference type="InterPro" id="IPR027417">
    <property type="entry name" value="P-loop_NTPase"/>
</dbReference>
<dbReference type="SUPFAM" id="SSF52540">
    <property type="entry name" value="P-loop containing nucleoside triphosphate hydrolases"/>
    <property type="match status" value="1"/>
</dbReference>
<reference evidence="11 12" key="1">
    <citation type="submission" date="2018-09" db="EMBL/GenBank/DDBJ databases">
        <title>Zymobacter palmae IAM14233 (=T109) whole genome analysis.</title>
        <authorList>
            <person name="Yanase H."/>
        </authorList>
    </citation>
    <scope>NUCLEOTIDE SEQUENCE [LARGE SCALE GENOMIC DNA]</scope>
    <source>
        <strain evidence="11 12">IAM14233</strain>
    </source>
</reference>
<evidence type="ECO:0000256" key="3">
    <source>
        <dbReference type="ARBA" id="ARBA00022692"/>
    </source>
</evidence>
<sequence>MKRLYRLMMLIAGRYAPQFRHTLGYVLAAVVVQVMSYAVLVPLFYIMCTPTVPLERLWPWLGLYALLVVAEAMLRLKSMGFTWHCWHRVIGDTRLRLGQALYDIPLLTLRRYDAGELADTIGGNVNVAASALSSLATLFVQMVTLPALMIVLMLLIDWRLGLAFAIAGGLMLPLVRRVQRLYQRDSLRVDAADAASAAQIVEYVSGLAVFKATGQAGADSPRLSAVFEHQHDAQQEGSHSAAYYVSLCQLIVQLALIVMIAVGGVLVAHGRLNVATLAALLVIAVHLIEPLGIIATMSKLFEMAEVALSRINALLKVAPLPCGAGASMPEDVTVELKSVSFGYRPDQALLHNVSLTLPEHKITALVGPSGAGKTTITQLINRFADPLSGSITLGGVDIRTFTPQQLAHAISVVYQDVWLFDDTIRANLLCGRPSATEQEMKDAAKAANIHDFVNALPQGYDTVVGEVGAMLSGGERQRLSIARAILKDAPIVLLDEPTASLDSESEFAVQQAIDALVTGRTVVIVAHRLTTVIGADQIAVIDEGRVVECGTHQALIASGGRYARMWQAQSVTVEVAE</sequence>
<dbReference type="AlphaFoldDB" id="A0A348HDA7"/>
<keyword evidence="4" id="KW-0547">Nucleotide-binding</keyword>
<evidence type="ECO:0000256" key="7">
    <source>
        <dbReference type="ARBA" id="ARBA00023136"/>
    </source>
</evidence>
<dbReference type="Pfam" id="PF00664">
    <property type="entry name" value="ABC_membrane"/>
    <property type="match status" value="1"/>
</dbReference>
<dbReference type="Gene3D" id="3.40.50.300">
    <property type="entry name" value="P-loop containing nucleotide triphosphate hydrolases"/>
    <property type="match status" value="1"/>
</dbReference>
<keyword evidence="5 11" id="KW-0067">ATP-binding</keyword>
<dbReference type="PANTHER" id="PTHR43394">
    <property type="entry name" value="ATP-DEPENDENT PERMEASE MDL1, MITOCHONDRIAL"/>
    <property type="match status" value="1"/>
</dbReference>
<evidence type="ECO:0000259" key="9">
    <source>
        <dbReference type="PROSITE" id="PS50893"/>
    </source>
</evidence>
<comment type="subcellular location">
    <subcellularLocation>
        <location evidence="1">Cell membrane</location>
        <topology evidence="1">Multi-pass membrane protein</topology>
    </subcellularLocation>
</comment>
<feature type="transmembrane region" description="Helical" evidence="8">
    <location>
        <begin position="21"/>
        <end position="45"/>
    </location>
</feature>
<keyword evidence="6 8" id="KW-1133">Transmembrane helix</keyword>
<protein>
    <submittedName>
        <fullName evidence="11">ATP-binding cassette, subfamily B, bacterial</fullName>
    </submittedName>
</protein>
<evidence type="ECO:0000313" key="12">
    <source>
        <dbReference type="Proteomes" id="UP000267342"/>
    </source>
</evidence>
<keyword evidence="2" id="KW-0813">Transport</keyword>
<dbReference type="FunFam" id="3.40.50.300:FF:000287">
    <property type="entry name" value="Multidrug ABC transporter ATP-binding protein"/>
    <property type="match status" value="1"/>
</dbReference>
<feature type="transmembrane region" description="Helical" evidence="8">
    <location>
        <begin position="57"/>
        <end position="74"/>
    </location>
</feature>
<dbReference type="OrthoDB" id="9806127at2"/>
<feature type="transmembrane region" description="Helical" evidence="8">
    <location>
        <begin position="274"/>
        <end position="295"/>
    </location>
</feature>
<dbReference type="Proteomes" id="UP000267342">
    <property type="component" value="Chromosome"/>
</dbReference>
<keyword evidence="12" id="KW-1185">Reference proteome</keyword>
<evidence type="ECO:0000256" key="4">
    <source>
        <dbReference type="ARBA" id="ARBA00022741"/>
    </source>
</evidence>
<feature type="transmembrane region" description="Helical" evidence="8">
    <location>
        <begin position="241"/>
        <end position="268"/>
    </location>
</feature>
<dbReference type="InterPro" id="IPR039421">
    <property type="entry name" value="Type_1_exporter"/>
</dbReference>